<dbReference type="Gene3D" id="2.60.40.1460">
    <property type="entry name" value="Integrin domains. Chain A, domain 2"/>
    <property type="match status" value="1"/>
</dbReference>
<dbReference type="Gene3D" id="2.60.40.1510">
    <property type="entry name" value="ntegrin, alpha v. Chain A, domain 3"/>
    <property type="match status" value="1"/>
</dbReference>
<keyword evidence="5" id="KW-0677">Repeat</keyword>
<comment type="caution">
    <text evidence="17">The sequence shown here is derived from an EMBL/GenBank/DDBJ whole genome shotgun (WGS) entry which is preliminary data.</text>
</comment>
<dbReference type="GO" id="GO:0009897">
    <property type="term" value="C:external side of plasma membrane"/>
    <property type="evidence" value="ECO:0007669"/>
    <property type="project" value="TreeGrafter"/>
</dbReference>
<gene>
    <name evidence="17" type="ORF">BpHYR1_028861</name>
</gene>
<keyword evidence="4 13" id="KW-0732">Signal</keyword>
<keyword evidence="7 13" id="KW-1133">Transmembrane helix</keyword>
<evidence type="ECO:0000256" key="11">
    <source>
        <dbReference type="ARBA" id="ARBA00023180"/>
    </source>
</evidence>
<feature type="domain" description="Integrin alpha third immunoglobulin-like" evidence="16">
    <location>
        <begin position="822"/>
        <end position="1040"/>
    </location>
</feature>
<dbReference type="InterPro" id="IPR032695">
    <property type="entry name" value="Integrin_dom_sf"/>
</dbReference>
<organism evidence="17 18">
    <name type="scientific">Brachionus plicatilis</name>
    <name type="common">Marine rotifer</name>
    <name type="synonym">Brachionus muelleri</name>
    <dbReference type="NCBI Taxonomy" id="10195"/>
    <lineage>
        <taxon>Eukaryota</taxon>
        <taxon>Metazoa</taxon>
        <taxon>Spiralia</taxon>
        <taxon>Gnathifera</taxon>
        <taxon>Rotifera</taxon>
        <taxon>Eurotatoria</taxon>
        <taxon>Monogononta</taxon>
        <taxon>Pseudotrocha</taxon>
        <taxon>Ploima</taxon>
        <taxon>Brachionidae</taxon>
        <taxon>Brachionus</taxon>
    </lineage>
</organism>
<dbReference type="Pfam" id="PF20806">
    <property type="entry name" value="Integrin_A_Ig_3"/>
    <property type="match status" value="1"/>
</dbReference>
<feature type="repeat" description="FG-GAP" evidence="12">
    <location>
        <begin position="333"/>
        <end position="392"/>
    </location>
</feature>
<evidence type="ECO:0000256" key="7">
    <source>
        <dbReference type="ARBA" id="ARBA00022989"/>
    </source>
</evidence>
<comment type="similarity">
    <text evidence="2 13">Belongs to the integrin alpha chain family.</text>
</comment>
<evidence type="ECO:0000256" key="8">
    <source>
        <dbReference type="ARBA" id="ARBA00023037"/>
    </source>
</evidence>
<dbReference type="SUPFAM" id="SSF69179">
    <property type="entry name" value="Integrin domains"/>
    <property type="match status" value="3"/>
</dbReference>
<evidence type="ECO:0000259" key="14">
    <source>
        <dbReference type="Pfam" id="PF08441"/>
    </source>
</evidence>
<keyword evidence="9 13" id="KW-0472">Membrane</keyword>
<dbReference type="PROSITE" id="PS51470">
    <property type="entry name" value="FG_GAP"/>
    <property type="match status" value="3"/>
</dbReference>
<keyword evidence="3 13" id="KW-0812">Transmembrane</keyword>
<dbReference type="InterPro" id="IPR048285">
    <property type="entry name" value="Integrin_alpha_Ig-like_2"/>
</dbReference>
<dbReference type="STRING" id="10195.A0A3M7T751"/>
<dbReference type="InterPro" id="IPR028994">
    <property type="entry name" value="Integrin_alpha_N"/>
</dbReference>
<evidence type="ECO:0000256" key="3">
    <source>
        <dbReference type="ARBA" id="ARBA00022692"/>
    </source>
</evidence>
<dbReference type="EMBL" id="REGN01000198">
    <property type="protein sequence ID" value="RNA43640.1"/>
    <property type="molecule type" value="Genomic_DNA"/>
</dbReference>
<feature type="repeat" description="FG-GAP" evidence="12">
    <location>
        <begin position="393"/>
        <end position="449"/>
    </location>
</feature>
<evidence type="ECO:0000313" key="17">
    <source>
        <dbReference type="EMBL" id="RNA43640.1"/>
    </source>
</evidence>
<feature type="domain" description="Integrin alpha second immunoglobulin-like" evidence="15">
    <location>
        <begin position="658"/>
        <end position="814"/>
    </location>
</feature>
<evidence type="ECO:0000256" key="5">
    <source>
        <dbReference type="ARBA" id="ARBA00022737"/>
    </source>
</evidence>
<dbReference type="GO" id="GO:0007160">
    <property type="term" value="P:cell-matrix adhesion"/>
    <property type="evidence" value="ECO:0007669"/>
    <property type="project" value="TreeGrafter"/>
</dbReference>
<dbReference type="GO" id="GO:0005178">
    <property type="term" value="F:integrin binding"/>
    <property type="evidence" value="ECO:0007669"/>
    <property type="project" value="TreeGrafter"/>
</dbReference>
<evidence type="ECO:0000256" key="13">
    <source>
        <dbReference type="RuleBase" id="RU003762"/>
    </source>
</evidence>
<dbReference type="SMART" id="SM00191">
    <property type="entry name" value="Int_alpha"/>
    <property type="match status" value="4"/>
</dbReference>
<proteinExistence type="inferred from homology"/>
<feature type="transmembrane region" description="Helical" evidence="13">
    <location>
        <begin position="1056"/>
        <end position="1083"/>
    </location>
</feature>
<feature type="chain" id="PRO_5017847394" evidence="13">
    <location>
        <begin position="17"/>
        <end position="1105"/>
    </location>
</feature>
<dbReference type="PRINTS" id="PR01185">
    <property type="entry name" value="INTEGRINA"/>
</dbReference>
<feature type="signal peptide" evidence="13">
    <location>
        <begin position="1"/>
        <end position="16"/>
    </location>
</feature>
<evidence type="ECO:0000256" key="6">
    <source>
        <dbReference type="ARBA" id="ARBA00022889"/>
    </source>
</evidence>
<dbReference type="InterPro" id="IPR000413">
    <property type="entry name" value="Integrin_alpha"/>
</dbReference>
<dbReference type="GO" id="GO:0007229">
    <property type="term" value="P:integrin-mediated signaling pathway"/>
    <property type="evidence" value="ECO:0007669"/>
    <property type="project" value="UniProtKB-KW"/>
</dbReference>
<dbReference type="InterPro" id="IPR048286">
    <property type="entry name" value="Integrin_alpha_Ig-like_3"/>
</dbReference>
<keyword evidence="6 13" id="KW-0130">Cell adhesion</keyword>
<evidence type="ECO:0000259" key="15">
    <source>
        <dbReference type="Pfam" id="PF20805"/>
    </source>
</evidence>
<dbReference type="GO" id="GO:0008305">
    <property type="term" value="C:integrin complex"/>
    <property type="evidence" value="ECO:0007669"/>
    <property type="project" value="InterPro"/>
</dbReference>
<dbReference type="Pfam" id="PF20805">
    <property type="entry name" value="Integrin_A_Ig_2"/>
    <property type="match status" value="1"/>
</dbReference>
<dbReference type="Pfam" id="PF01839">
    <property type="entry name" value="FG-GAP"/>
    <property type="match status" value="2"/>
</dbReference>
<dbReference type="PANTHER" id="PTHR23220">
    <property type="entry name" value="INTEGRIN ALPHA"/>
    <property type="match status" value="1"/>
</dbReference>
<dbReference type="SUPFAM" id="SSF69318">
    <property type="entry name" value="Integrin alpha N-terminal domain"/>
    <property type="match status" value="1"/>
</dbReference>
<evidence type="ECO:0000256" key="9">
    <source>
        <dbReference type="ARBA" id="ARBA00023136"/>
    </source>
</evidence>
<protein>
    <submittedName>
        <fullName evidence="17">Integrin alpha-PS1 isoform X2</fullName>
    </submittedName>
</protein>
<keyword evidence="18" id="KW-1185">Reference proteome</keyword>
<dbReference type="AlphaFoldDB" id="A0A3M7T751"/>
<dbReference type="PANTHER" id="PTHR23220:SF122">
    <property type="entry name" value="INTEGRIN ALPHA-PS1"/>
    <property type="match status" value="1"/>
</dbReference>
<dbReference type="Gene3D" id="1.20.5.930">
    <property type="entry name" value="Bicelle-embedded integrin alpha(iib) transmembrane segment"/>
    <property type="match status" value="1"/>
</dbReference>
<reference evidence="17 18" key="1">
    <citation type="journal article" date="2018" name="Sci. Rep.">
        <title>Genomic signatures of local adaptation to the degree of environmental predictability in rotifers.</title>
        <authorList>
            <person name="Franch-Gras L."/>
            <person name="Hahn C."/>
            <person name="Garcia-Roger E.M."/>
            <person name="Carmona M.J."/>
            <person name="Serra M."/>
            <person name="Gomez A."/>
        </authorList>
    </citation>
    <scope>NUCLEOTIDE SEQUENCE [LARGE SCALE GENOMIC DNA]</scope>
    <source>
        <strain evidence="17">HYR1</strain>
    </source>
</reference>
<dbReference type="OrthoDB" id="5317514at2759"/>
<dbReference type="InterPro" id="IPR013649">
    <property type="entry name" value="Integrin_alpha_Ig-like_1"/>
</dbReference>
<dbReference type="GO" id="GO:0098609">
    <property type="term" value="P:cell-cell adhesion"/>
    <property type="evidence" value="ECO:0007669"/>
    <property type="project" value="TreeGrafter"/>
</dbReference>
<comment type="subcellular location">
    <subcellularLocation>
        <location evidence="1 13">Membrane</location>
        <topology evidence="1 13">Single-pass type I membrane protein</topology>
    </subcellularLocation>
</comment>
<sequence length="1105" mass="124893">MLIILVWLVRFLPTLSFNFDTQSPLVKQINKDVYFGFSVAQHILKATTNTPYILVGAPLDSTFFNGAVFNRSGAIYKCPISFDRADCQQIPVNFLTKDSDEMTEGGLWLDGDLKEQFKGRMFENQWLGVTVSSSGQGSFSACAHKYVHYYNFTNLDAHATYGACYRFSNSFFQEYKHVPCLLYSHSVKIFYSNNYAFCQAGTSLSVVEDTSLQSSNQLDTYLSFGMPGALNSRGLVAVKTIGKNSQNDYIYKNRSYCKFDIENDEAMIDGYCPSLWEKYSYTGMSHVLIRKYRGNPRVNLIASGSPRESLHGLVRLFTIMFDSSFGPVTKLLSVKLNGWQKGAYFGFSMCACDVNGDGLEDLIVGAPYFSKKNEPDSGRVYVYLNDLILGFRDEYVVDFGGKARSLFGHALTCLGDIDKDGSADFAIGAPYENFGAVYVVRGNKEVGKINVSQVIRSEDLNERMEAFGYSLSGGLDMDSNLYPDLAIGALKSNKVVLLRTRPVVKVGAYVHDLNNLAQIDQTIKNCDLEDNLFVCFKFDICFQAEPSQLGQLPLLNFTLLADAESRGYARVFFRDSGSNLVKKQIFVSDVSPSCESVEVVIKKDANDFVRPIKFKVEYGFVEDRSYQSNGDLDHIQKIPLVHQDSMVYEFEANFKKECGSDNKCETDLQLKAHFLDLMIDDENVAVLSFRERDSVTIAVEISNTDANAEPAYAAQIDVEFDQRLDFIRKTESEPSGFSCDLISKKIVCKITSDQQGIPLGTNKIARFNLTFSSTRLYRYANISSQSNIFFKMEAKTLSQDVDMSNNIVELHAMVKVRANLFLYGAGTPEQVFYSDRFITRGESSMQKLEQIGPIIEHTYNINNGGPFSVHNFHLIIDWPYESRLVNFDIENNLQFVAGKHLLYLIEKPTKIPNNHPINVVCTSFYVDTLRISELKQIQKRSVYQDSAIKAPLKHQDLSRTAIIDCFSNTAYCHKINCSFSGEFSNDETISLKLTARLWNTTLVEDYPDYERVFIKSHARLYLGEDVHDDKPDDNENSVATIAYSRISIKLEKKLPLSVYLISIAIGVFLFIISTIGFYMLGFFERKKFGDDKYLEESDKVKKVPY</sequence>
<dbReference type="Gene3D" id="2.130.10.130">
    <property type="entry name" value="Integrin alpha, N-terminal"/>
    <property type="match status" value="1"/>
</dbReference>
<dbReference type="Gene3D" id="2.60.40.1530">
    <property type="entry name" value="ntegrin, alpha v. Chain A, domain 4"/>
    <property type="match status" value="1"/>
</dbReference>
<evidence type="ECO:0000256" key="12">
    <source>
        <dbReference type="PROSITE-ProRule" id="PRU00803"/>
    </source>
</evidence>
<dbReference type="GO" id="GO:0033627">
    <property type="term" value="P:cell adhesion mediated by integrin"/>
    <property type="evidence" value="ECO:0007669"/>
    <property type="project" value="TreeGrafter"/>
</dbReference>
<keyword evidence="10 13" id="KW-0675">Receptor</keyword>
<keyword evidence="8 13" id="KW-0401">Integrin</keyword>
<feature type="repeat" description="FG-GAP" evidence="12">
    <location>
        <begin position="453"/>
        <end position="515"/>
    </location>
</feature>
<dbReference type="Proteomes" id="UP000276133">
    <property type="component" value="Unassembled WGS sequence"/>
</dbReference>
<feature type="domain" description="Integrin alpha first immunoglubulin-like" evidence="14">
    <location>
        <begin position="500"/>
        <end position="657"/>
    </location>
</feature>
<dbReference type="Pfam" id="PF08441">
    <property type="entry name" value="Integrin_A_Ig_1"/>
    <property type="match status" value="1"/>
</dbReference>
<dbReference type="InterPro" id="IPR013519">
    <property type="entry name" value="Int_alpha_beta-p"/>
</dbReference>
<evidence type="ECO:0000256" key="1">
    <source>
        <dbReference type="ARBA" id="ARBA00004479"/>
    </source>
</evidence>
<evidence type="ECO:0000313" key="18">
    <source>
        <dbReference type="Proteomes" id="UP000276133"/>
    </source>
</evidence>
<evidence type="ECO:0000256" key="10">
    <source>
        <dbReference type="ARBA" id="ARBA00023170"/>
    </source>
</evidence>
<accession>A0A3M7T751</accession>
<dbReference type="InterPro" id="IPR013517">
    <property type="entry name" value="FG-GAP"/>
</dbReference>
<evidence type="ECO:0000259" key="16">
    <source>
        <dbReference type="Pfam" id="PF20806"/>
    </source>
</evidence>
<evidence type="ECO:0000256" key="2">
    <source>
        <dbReference type="ARBA" id="ARBA00008054"/>
    </source>
</evidence>
<keyword evidence="11" id="KW-0325">Glycoprotein</keyword>
<name>A0A3M7T751_BRAPC</name>
<evidence type="ECO:0000256" key="4">
    <source>
        <dbReference type="ARBA" id="ARBA00022729"/>
    </source>
</evidence>